<dbReference type="InterPro" id="IPR001584">
    <property type="entry name" value="Integrase_cat-core"/>
</dbReference>
<feature type="compositionally biased region" description="Polar residues" evidence="1">
    <location>
        <begin position="390"/>
        <end position="403"/>
    </location>
</feature>
<dbReference type="Proteomes" id="UP001454036">
    <property type="component" value="Unassembled WGS sequence"/>
</dbReference>
<evidence type="ECO:0000256" key="1">
    <source>
        <dbReference type="SAM" id="MobiDB-lite"/>
    </source>
</evidence>
<feature type="domain" description="Integrase catalytic" evidence="2">
    <location>
        <begin position="137"/>
        <end position="305"/>
    </location>
</feature>
<dbReference type="PANTHER" id="PTHR42648:SF28">
    <property type="entry name" value="TRANSPOSON-ENCODED PROTEIN WITH RIBONUCLEASE H-LIKE AND RETROVIRUS ZINC FINGER-LIKE DOMAINS"/>
    <property type="match status" value="1"/>
</dbReference>
<dbReference type="SUPFAM" id="SSF53098">
    <property type="entry name" value="Ribonuclease H-like"/>
    <property type="match status" value="1"/>
</dbReference>
<dbReference type="InterPro" id="IPR012337">
    <property type="entry name" value="RNaseH-like_sf"/>
</dbReference>
<comment type="caution">
    <text evidence="3">The sequence shown here is derived from an EMBL/GenBank/DDBJ whole genome shotgun (WGS) entry which is preliminary data.</text>
</comment>
<dbReference type="Pfam" id="PF00665">
    <property type="entry name" value="rve"/>
    <property type="match status" value="1"/>
</dbReference>
<feature type="region of interest" description="Disordered" evidence="1">
    <location>
        <begin position="377"/>
        <end position="412"/>
    </location>
</feature>
<sequence length="482" mass="55604">MGDVRVRTCLGHEISLKDVRHISDFRLNLLSSGKLDDQGYVNIFDEGQWKLINDPKLIIKGTKEGTLYRSKLIALNNDVCIFKSKVETWHHRLGHMSEKELNVLARRNLISKVDDTFVSKCVHFLKGKQHRASFNKVAQRRSRVLELVYSDVCGPMKTRTLSGCVYFVTCIDDYSRKLWTYPLKSKDQVCNIFTQFHALVERESGQVLKCIRMDNGGEYIGSFDQYCKEHRIRHEQSVPKTPQHNGLAERMNRTIVEKIRCMLSYSNLPTTCWGEALLAANQIINLSPTTILEGAVPEEIWSAKKIVRSRDVVFFEDQTIRDFDQKVPPESIERDIVEAELDEELEVDNSLNVPGLPQVQDTMETNDENIANNYNEEELEDNSEHPDQGVTHTNNTLDSNQPQSTIRTSTRVRVPSSRYPPHEYVLLTDGEEPTCFQEAMEMEDKQEWMCVMEDEMSSLETNKTFILVDKIHGQKILKNQWV</sequence>
<dbReference type="PANTHER" id="PTHR42648">
    <property type="entry name" value="TRANSPOSASE, PUTATIVE-RELATED"/>
    <property type="match status" value="1"/>
</dbReference>
<dbReference type="AlphaFoldDB" id="A0AAV3PSN9"/>
<evidence type="ECO:0000313" key="4">
    <source>
        <dbReference type="Proteomes" id="UP001454036"/>
    </source>
</evidence>
<accession>A0AAV3PSN9</accession>
<gene>
    <name evidence="3" type="ORF">LIER_37592</name>
</gene>
<reference evidence="3 4" key="1">
    <citation type="submission" date="2024-01" db="EMBL/GenBank/DDBJ databases">
        <title>The complete chloroplast genome sequence of Lithospermum erythrorhizon: insights into the phylogenetic relationship among Boraginaceae species and the maternal lineages of purple gromwells.</title>
        <authorList>
            <person name="Okada T."/>
            <person name="Watanabe K."/>
        </authorList>
    </citation>
    <scope>NUCLEOTIDE SEQUENCE [LARGE SCALE GENOMIC DNA]</scope>
</reference>
<evidence type="ECO:0000313" key="3">
    <source>
        <dbReference type="EMBL" id="GAA0152937.1"/>
    </source>
</evidence>
<protein>
    <recommendedName>
        <fullName evidence="2">Integrase catalytic domain-containing protein</fullName>
    </recommendedName>
</protein>
<keyword evidence="4" id="KW-1185">Reference proteome</keyword>
<dbReference type="InterPro" id="IPR039537">
    <property type="entry name" value="Retrotran_Ty1/copia-like"/>
</dbReference>
<dbReference type="GO" id="GO:0003676">
    <property type="term" value="F:nucleic acid binding"/>
    <property type="evidence" value="ECO:0007669"/>
    <property type="project" value="InterPro"/>
</dbReference>
<dbReference type="EMBL" id="BAABME010018193">
    <property type="protein sequence ID" value="GAA0152937.1"/>
    <property type="molecule type" value="Genomic_DNA"/>
</dbReference>
<dbReference type="InterPro" id="IPR036397">
    <property type="entry name" value="RNaseH_sf"/>
</dbReference>
<name>A0AAV3PSN9_LITER</name>
<dbReference type="Pfam" id="PF13976">
    <property type="entry name" value="gag_pre-integrs"/>
    <property type="match status" value="1"/>
</dbReference>
<organism evidence="3 4">
    <name type="scientific">Lithospermum erythrorhizon</name>
    <name type="common">Purple gromwell</name>
    <name type="synonym">Lithospermum officinale var. erythrorhizon</name>
    <dbReference type="NCBI Taxonomy" id="34254"/>
    <lineage>
        <taxon>Eukaryota</taxon>
        <taxon>Viridiplantae</taxon>
        <taxon>Streptophyta</taxon>
        <taxon>Embryophyta</taxon>
        <taxon>Tracheophyta</taxon>
        <taxon>Spermatophyta</taxon>
        <taxon>Magnoliopsida</taxon>
        <taxon>eudicotyledons</taxon>
        <taxon>Gunneridae</taxon>
        <taxon>Pentapetalae</taxon>
        <taxon>asterids</taxon>
        <taxon>lamiids</taxon>
        <taxon>Boraginales</taxon>
        <taxon>Boraginaceae</taxon>
        <taxon>Boraginoideae</taxon>
        <taxon>Lithospermeae</taxon>
        <taxon>Lithospermum</taxon>
    </lineage>
</organism>
<dbReference type="InterPro" id="IPR025724">
    <property type="entry name" value="GAG-pre-integrase_dom"/>
</dbReference>
<proteinExistence type="predicted"/>
<dbReference type="PROSITE" id="PS50994">
    <property type="entry name" value="INTEGRASE"/>
    <property type="match status" value="1"/>
</dbReference>
<dbReference type="GO" id="GO:0015074">
    <property type="term" value="P:DNA integration"/>
    <property type="evidence" value="ECO:0007669"/>
    <property type="project" value="InterPro"/>
</dbReference>
<evidence type="ECO:0000259" key="2">
    <source>
        <dbReference type="PROSITE" id="PS50994"/>
    </source>
</evidence>
<dbReference type="Gene3D" id="3.30.420.10">
    <property type="entry name" value="Ribonuclease H-like superfamily/Ribonuclease H"/>
    <property type="match status" value="1"/>
</dbReference>